<dbReference type="AlphaFoldDB" id="A0A1U7HT16"/>
<dbReference type="InterPro" id="IPR010765">
    <property type="entry name" value="DUF1350"/>
</dbReference>
<organism evidence="1 2">
    <name type="scientific">Hydrococcus rivularis NIES-593</name>
    <dbReference type="NCBI Taxonomy" id="1921803"/>
    <lineage>
        <taxon>Bacteria</taxon>
        <taxon>Bacillati</taxon>
        <taxon>Cyanobacteriota</taxon>
        <taxon>Cyanophyceae</taxon>
        <taxon>Pleurocapsales</taxon>
        <taxon>Hydrococcaceae</taxon>
        <taxon>Hydrococcus</taxon>
    </lineage>
</organism>
<keyword evidence="2" id="KW-1185">Reference proteome</keyword>
<dbReference type="PANTHER" id="PTHR34127:SF1">
    <property type="entry name" value="OS04G0405600 PROTEIN"/>
    <property type="match status" value="1"/>
</dbReference>
<name>A0A1U7HT16_9CYAN</name>
<gene>
    <name evidence="1" type="ORF">NIES593_01275</name>
</gene>
<evidence type="ECO:0008006" key="3">
    <source>
        <dbReference type="Google" id="ProtNLM"/>
    </source>
</evidence>
<comment type="caution">
    <text evidence="1">The sequence shown here is derived from an EMBL/GenBank/DDBJ whole genome shotgun (WGS) entry which is preliminary data.</text>
</comment>
<proteinExistence type="predicted"/>
<dbReference type="OrthoDB" id="516598at2"/>
<sequence>MNWQEISGSWVLIPRRPIGVVHFLGGAFVGTAPNLTYRCLLEQLGKAGYAIIATPFVNTLDHAAIARSVLNRFENILERLQATNALGQSYLPIYGVGHSMGCKLHLLIGSLYSVERAGNILMSFNNYPVRRAIPFIEQLELDATLNLEFTPSPEETNLLIAKNYEVRRNLLIRFTNDDIDQTTILSPVLQDRFPNMVASLTLPGNHLTPLGQEINWQPSEIFTPIDAIGQWVKQGFSRDLNLLKQEILRWLNPVMSYQ</sequence>
<reference evidence="1 2" key="1">
    <citation type="submission" date="2016-11" db="EMBL/GenBank/DDBJ databases">
        <title>Draft Genome Sequences of Nine Cyanobacterial Strains from Diverse Habitats.</title>
        <authorList>
            <person name="Zhu T."/>
            <person name="Hou S."/>
            <person name="Lu X."/>
            <person name="Hess W.R."/>
        </authorList>
    </citation>
    <scope>NUCLEOTIDE SEQUENCE [LARGE SCALE GENOMIC DNA]</scope>
    <source>
        <strain evidence="1 2">NIES-593</strain>
    </source>
</reference>
<dbReference type="PANTHER" id="PTHR34127">
    <property type="entry name" value="OS04G0405600 PROTEIN"/>
    <property type="match status" value="1"/>
</dbReference>
<protein>
    <recommendedName>
        <fullName evidence="3">DUF1350 domain-containing protein</fullName>
    </recommendedName>
</protein>
<dbReference type="EMBL" id="MRCB01000001">
    <property type="protein sequence ID" value="OKH26709.1"/>
    <property type="molecule type" value="Genomic_DNA"/>
</dbReference>
<dbReference type="SUPFAM" id="SSF53474">
    <property type="entry name" value="alpha/beta-Hydrolases"/>
    <property type="match status" value="1"/>
</dbReference>
<accession>A0A1U7HT16</accession>
<dbReference type="Proteomes" id="UP000186868">
    <property type="component" value="Unassembled WGS sequence"/>
</dbReference>
<evidence type="ECO:0000313" key="2">
    <source>
        <dbReference type="Proteomes" id="UP000186868"/>
    </source>
</evidence>
<dbReference type="STRING" id="1921803.NIES593_01275"/>
<dbReference type="InterPro" id="IPR029058">
    <property type="entry name" value="AB_hydrolase_fold"/>
</dbReference>
<dbReference type="RefSeq" id="WP_073597844.1">
    <property type="nucleotide sequence ID" value="NZ_MRCB01000001.1"/>
</dbReference>
<dbReference type="Pfam" id="PF07082">
    <property type="entry name" value="DUF1350"/>
    <property type="match status" value="1"/>
</dbReference>
<evidence type="ECO:0000313" key="1">
    <source>
        <dbReference type="EMBL" id="OKH26709.1"/>
    </source>
</evidence>